<protein>
    <submittedName>
        <fullName evidence="1">Uncharacterized protein</fullName>
    </submittedName>
</protein>
<keyword evidence="3" id="KW-1185">Reference proteome</keyword>
<name>A0A8X6MMN7_NEPPI</name>
<evidence type="ECO:0000313" key="3">
    <source>
        <dbReference type="Proteomes" id="UP000887013"/>
    </source>
</evidence>
<accession>A0A8X6MMN7</accession>
<sequence length="72" mass="9075">MFHQKRFNRNKRVISEVQQDFLLIFYHIHFSHQTYRRKSDYHSKRTSYSLIENTRAEITSVSYIFKRRHYSF</sequence>
<dbReference type="Proteomes" id="UP000887013">
    <property type="component" value="Unassembled WGS sequence"/>
</dbReference>
<evidence type="ECO:0000313" key="1">
    <source>
        <dbReference type="EMBL" id="GFS68233.1"/>
    </source>
</evidence>
<dbReference type="AlphaFoldDB" id="A0A8X6MMN7"/>
<comment type="caution">
    <text evidence="1">The sequence shown here is derived from an EMBL/GenBank/DDBJ whole genome shotgun (WGS) entry which is preliminary data.</text>
</comment>
<evidence type="ECO:0000313" key="2">
    <source>
        <dbReference type="EMBL" id="GFT70468.1"/>
    </source>
</evidence>
<reference evidence="1" key="1">
    <citation type="submission" date="2020-08" db="EMBL/GenBank/DDBJ databases">
        <title>Multicomponent nature underlies the extraordinary mechanical properties of spider dragline silk.</title>
        <authorList>
            <person name="Kono N."/>
            <person name="Nakamura H."/>
            <person name="Mori M."/>
            <person name="Yoshida Y."/>
            <person name="Ohtoshi R."/>
            <person name="Malay A.D."/>
            <person name="Moran D.A.P."/>
            <person name="Tomita M."/>
            <person name="Numata K."/>
            <person name="Arakawa K."/>
        </authorList>
    </citation>
    <scope>NUCLEOTIDE SEQUENCE</scope>
</reference>
<proteinExistence type="predicted"/>
<dbReference type="EMBL" id="BMAW01094989">
    <property type="protein sequence ID" value="GFS68233.1"/>
    <property type="molecule type" value="Genomic_DNA"/>
</dbReference>
<organism evidence="1 3">
    <name type="scientific">Nephila pilipes</name>
    <name type="common">Giant wood spider</name>
    <name type="synonym">Nephila maculata</name>
    <dbReference type="NCBI Taxonomy" id="299642"/>
    <lineage>
        <taxon>Eukaryota</taxon>
        <taxon>Metazoa</taxon>
        <taxon>Ecdysozoa</taxon>
        <taxon>Arthropoda</taxon>
        <taxon>Chelicerata</taxon>
        <taxon>Arachnida</taxon>
        <taxon>Araneae</taxon>
        <taxon>Araneomorphae</taxon>
        <taxon>Entelegynae</taxon>
        <taxon>Araneoidea</taxon>
        <taxon>Nephilidae</taxon>
        <taxon>Nephila</taxon>
    </lineage>
</organism>
<gene>
    <name evidence="2" type="ORF">NPIL_357411</name>
    <name evidence="1" type="ORF">NPIL_542701</name>
</gene>
<dbReference type="EMBL" id="BMAW01069762">
    <property type="protein sequence ID" value="GFT70468.1"/>
    <property type="molecule type" value="Genomic_DNA"/>
</dbReference>